<dbReference type="Pfam" id="PF14322">
    <property type="entry name" value="SusD-like_3"/>
    <property type="match status" value="1"/>
</dbReference>
<proteinExistence type="inferred from homology"/>
<comment type="subcellular location">
    <subcellularLocation>
        <location evidence="1">Cell outer membrane</location>
    </subcellularLocation>
</comment>
<keyword evidence="5" id="KW-0998">Cell outer membrane</keyword>
<evidence type="ECO:0000313" key="10">
    <source>
        <dbReference type="Proteomes" id="UP000294850"/>
    </source>
</evidence>
<dbReference type="InterPro" id="IPR033985">
    <property type="entry name" value="SusD-like_N"/>
</dbReference>
<dbReference type="InterPro" id="IPR011990">
    <property type="entry name" value="TPR-like_helical_dom_sf"/>
</dbReference>
<evidence type="ECO:0000256" key="5">
    <source>
        <dbReference type="ARBA" id="ARBA00023237"/>
    </source>
</evidence>
<keyword evidence="3 6" id="KW-0732">Signal</keyword>
<accession>A0A4V2Z3E5</accession>
<feature type="chain" id="PRO_5020331662" evidence="6">
    <location>
        <begin position="24"/>
        <end position="585"/>
    </location>
</feature>
<dbReference type="SUPFAM" id="SSF48452">
    <property type="entry name" value="TPR-like"/>
    <property type="match status" value="1"/>
</dbReference>
<evidence type="ECO:0000256" key="4">
    <source>
        <dbReference type="ARBA" id="ARBA00023136"/>
    </source>
</evidence>
<organism evidence="9 10">
    <name type="scientific">Dyadobacter psychrotolerans</name>
    <dbReference type="NCBI Taxonomy" id="2541721"/>
    <lineage>
        <taxon>Bacteria</taxon>
        <taxon>Pseudomonadati</taxon>
        <taxon>Bacteroidota</taxon>
        <taxon>Cytophagia</taxon>
        <taxon>Cytophagales</taxon>
        <taxon>Spirosomataceae</taxon>
        <taxon>Dyadobacter</taxon>
    </lineage>
</organism>
<feature type="signal peptide" evidence="6">
    <location>
        <begin position="1"/>
        <end position="23"/>
    </location>
</feature>
<dbReference type="Pfam" id="PF07980">
    <property type="entry name" value="SusD_RagB"/>
    <property type="match status" value="1"/>
</dbReference>
<protein>
    <submittedName>
        <fullName evidence="9">RagB/SusD family nutrient uptake outer membrane protein</fullName>
    </submittedName>
</protein>
<evidence type="ECO:0000256" key="2">
    <source>
        <dbReference type="ARBA" id="ARBA00006275"/>
    </source>
</evidence>
<feature type="domain" description="SusD-like N-terminal" evidence="8">
    <location>
        <begin position="57"/>
        <end position="212"/>
    </location>
</feature>
<evidence type="ECO:0000256" key="6">
    <source>
        <dbReference type="SAM" id="SignalP"/>
    </source>
</evidence>
<dbReference type="OrthoDB" id="621018at2"/>
<name>A0A4V2Z3E5_9BACT</name>
<keyword evidence="4" id="KW-0472">Membrane</keyword>
<dbReference type="EMBL" id="SMFL01000010">
    <property type="protein sequence ID" value="TDE12128.1"/>
    <property type="molecule type" value="Genomic_DNA"/>
</dbReference>
<dbReference type="Gene3D" id="1.25.40.390">
    <property type="match status" value="1"/>
</dbReference>
<keyword evidence="10" id="KW-1185">Reference proteome</keyword>
<evidence type="ECO:0000256" key="3">
    <source>
        <dbReference type="ARBA" id="ARBA00022729"/>
    </source>
</evidence>
<reference evidence="9 10" key="1">
    <citation type="submission" date="2019-03" db="EMBL/GenBank/DDBJ databases">
        <title>Dyadobacter AR-3-6 sp. nov., isolated from arctic soil.</title>
        <authorList>
            <person name="Chaudhary D.K."/>
        </authorList>
    </citation>
    <scope>NUCLEOTIDE SEQUENCE [LARGE SCALE GENOMIC DNA]</scope>
    <source>
        <strain evidence="9 10">AR-3-6</strain>
    </source>
</reference>
<dbReference type="PROSITE" id="PS51257">
    <property type="entry name" value="PROKAR_LIPOPROTEIN"/>
    <property type="match status" value="1"/>
</dbReference>
<dbReference type="AlphaFoldDB" id="A0A4V2Z3E5"/>
<evidence type="ECO:0000313" key="9">
    <source>
        <dbReference type="EMBL" id="TDE12128.1"/>
    </source>
</evidence>
<evidence type="ECO:0000259" key="8">
    <source>
        <dbReference type="Pfam" id="PF14322"/>
    </source>
</evidence>
<gene>
    <name evidence="9" type="ORF">E0F88_24090</name>
</gene>
<evidence type="ECO:0000256" key="1">
    <source>
        <dbReference type="ARBA" id="ARBA00004442"/>
    </source>
</evidence>
<comment type="caution">
    <text evidence="9">The sequence shown here is derived from an EMBL/GenBank/DDBJ whole genome shotgun (WGS) entry which is preliminary data.</text>
</comment>
<sequence>MRLLLKYSLVSLAAIFLVSCSLLEPVDDNHSTIDRIYADPAYAEGVLMTAYTKIPTNSLSFNDVATDDAVSNDKLSNYSRMATGQWSAMFNPVDQWSNCISGIQTLNQFTTLIDTVNWKGSVPELNWLYTQRFKGEAFALRALLQYHLLVTVAGPGANGQMLGIPIIDQFLNVNADFNIPRATFEESVNRIYSDIDQSLKYLTMNDYLNVTNASQLPAGYEKVATTNYNIVFGSELNQRISARVVKGLRAKLALLAASPAYSTDATKWVQAANYAGEVLKTIGGVTGLDPNGNKFYLKTLVDVLNVSAATPIDQKEILWRRAVVASNTREMAHYPPSLFGKGNLNPTQNLVDAFPALNGYPISRTESNFDKANPYANRDPRLRQYITYNGNTFAGKTIITGVGGGVDAKDSVESSTRTGYYLKKLLVEEVNLNPVSTTTQKHYETHMRYTELFLIYAEAANEAWGPTGTGTFGFSAKDVIAAIRTRAGIAKTDPYLTSISTKEDMRTLIRNERRLELCFEGFRFWDLRRWKSNLTEPAKGININKTTYNVVDVEPRAYSNDFMYYGPVPQTEVVKYSALIQNKGW</sequence>
<feature type="domain" description="RagB/SusD" evidence="7">
    <location>
        <begin position="334"/>
        <end position="585"/>
    </location>
</feature>
<evidence type="ECO:0000259" key="7">
    <source>
        <dbReference type="Pfam" id="PF07980"/>
    </source>
</evidence>
<dbReference type="GO" id="GO:0009279">
    <property type="term" value="C:cell outer membrane"/>
    <property type="evidence" value="ECO:0007669"/>
    <property type="project" value="UniProtKB-SubCell"/>
</dbReference>
<dbReference type="RefSeq" id="WP_131960838.1">
    <property type="nucleotide sequence ID" value="NZ_SMFL01000010.1"/>
</dbReference>
<comment type="similarity">
    <text evidence="2">Belongs to the SusD family.</text>
</comment>
<dbReference type="Proteomes" id="UP000294850">
    <property type="component" value="Unassembled WGS sequence"/>
</dbReference>
<dbReference type="InterPro" id="IPR012944">
    <property type="entry name" value="SusD_RagB_dom"/>
</dbReference>